<dbReference type="OrthoDB" id="3945447at2759"/>
<dbReference type="Pfam" id="PF05699">
    <property type="entry name" value="Dimer_Tnp_hAT"/>
    <property type="match status" value="1"/>
</dbReference>
<dbReference type="InterPro" id="IPR008906">
    <property type="entry name" value="HATC_C_dom"/>
</dbReference>
<feature type="region of interest" description="Disordered" evidence="1">
    <location>
        <begin position="186"/>
        <end position="232"/>
    </location>
</feature>
<dbReference type="EMBL" id="MU006133">
    <property type="protein sequence ID" value="KAF2834130.1"/>
    <property type="molecule type" value="Genomic_DNA"/>
</dbReference>
<gene>
    <name evidence="3" type="ORF">M501DRAFT_944829</name>
</gene>
<sequence>MADSNPVYYAAQFLQPGLKWSWFSDKMDGHIEKKHWLRGNPRIDGDTGIQGKVRQLYTNEYKGRYSQIEVPSQSTHPRRHGDDFGGLQAHQAVRNRSSQAIDFFDEYSAHDTREIEALIYWNERYNSQPDLARMGLDMAALPCISDECERVFSSAKHLISDARNRLQADIIEASECLRSWFGPPISDEANQSKKNGSNTIDNTEDMVKEASIDEQGDGSEAETDINYTLEEP</sequence>
<evidence type="ECO:0000259" key="2">
    <source>
        <dbReference type="Pfam" id="PF05699"/>
    </source>
</evidence>
<feature type="compositionally biased region" description="Polar residues" evidence="1">
    <location>
        <begin position="188"/>
        <end position="201"/>
    </location>
</feature>
<dbReference type="GO" id="GO:0046983">
    <property type="term" value="F:protein dimerization activity"/>
    <property type="evidence" value="ECO:0007669"/>
    <property type="project" value="InterPro"/>
</dbReference>
<organism evidence="3 4">
    <name type="scientific">Patellaria atrata CBS 101060</name>
    <dbReference type="NCBI Taxonomy" id="1346257"/>
    <lineage>
        <taxon>Eukaryota</taxon>
        <taxon>Fungi</taxon>
        <taxon>Dikarya</taxon>
        <taxon>Ascomycota</taxon>
        <taxon>Pezizomycotina</taxon>
        <taxon>Dothideomycetes</taxon>
        <taxon>Dothideomycetes incertae sedis</taxon>
        <taxon>Patellariales</taxon>
        <taxon>Patellariaceae</taxon>
        <taxon>Patellaria</taxon>
    </lineage>
</organism>
<name>A0A9P4S211_9PEZI</name>
<evidence type="ECO:0000256" key="1">
    <source>
        <dbReference type="SAM" id="MobiDB-lite"/>
    </source>
</evidence>
<keyword evidence="4" id="KW-1185">Reference proteome</keyword>
<dbReference type="InterPro" id="IPR012337">
    <property type="entry name" value="RNaseH-like_sf"/>
</dbReference>
<comment type="caution">
    <text evidence="3">The sequence shown here is derived from an EMBL/GenBank/DDBJ whole genome shotgun (WGS) entry which is preliminary data.</text>
</comment>
<reference evidence="3" key="1">
    <citation type="journal article" date="2020" name="Stud. Mycol.">
        <title>101 Dothideomycetes genomes: a test case for predicting lifestyles and emergence of pathogens.</title>
        <authorList>
            <person name="Haridas S."/>
            <person name="Albert R."/>
            <person name="Binder M."/>
            <person name="Bloem J."/>
            <person name="Labutti K."/>
            <person name="Salamov A."/>
            <person name="Andreopoulos B."/>
            <person name="Baker S."/>
            <person name="Barry K."/>
            <person name="Bills G."/>
            <person name="Bluhm B."/>
            <person name="Cannon C."/>
            <person name="Castanera R."/>
            <person name="Culley D."/>
            <person name="Daum C."/>
            <person name="Ezra D."/>
            <person name="Gonzalez J."/>
            <person name="Henrissat B."/>
            <person name="Kuo A."/>
            <person name="Liang C."/>
            <person name="Lipzen A."/>
            <person name="Lutzoni F."/>
            <person name="Magnuson J."/>
            <person name="Mondo S."/>
            <person name="Nolan M."/>
            <person name="Ohm R."/>
            <person name="Pangilinan J."/>
            <person name="Park H.-J."/>
            <person name="Ramirez L."/>
            <person name="Alfaro M."/>
            <person name="Sun H."/>
            <person name="Tritt A."/>
            <person name="Yoshinaga Y."/>
            <person name="Zwiers L.-H."/>
            <person name="Turgeon B."/>
            <person name="Goodwin S."/>
            <person name="Spatafora J."/>
            <person name="Crous P."/>
            <person name="Grigoriev I."/>
        </authorList>
    </citation>
    <scope>NUCLEOTIDE SEQUENCE</scope>
    <source>
        <strain evidence="3">CBS 101060</strain>
    </source>
</reference>
<feature type="domain" description="HAT C-terminal dimerisation" evidence="2">
    <location>
        <begin position="110"/>
        <end position="181"/>
    </location>
</feature>
<evidence type="ECO:0000313" key="4">
    <source>
        <dbReference type="Proteomes" id="UP000799429"/>
    </source>
</evidence>
<proteinExistence type="predicted"/>
<dbReference type="Proteomes" id="UP000799429">
    <property type="component" value="Unassembled WGS sequence"/>
</dbReference>
<dbReference type="AlphaFoldDB" id="A0A9P4S211"/>
<evidence type="ECO:0000313" key="3">
    <source>
        <dbReference type="EMBL" id="KAF2834130.1"/>
    </source>
</evidence>
<feature type="compositionally biased region" description="Acidic residues" evidence="1">
    <location>
        <begin position="212"/>
        <end position="223"/>
    </location>
</feature>
<dbReference type="SUPFAM" id="SSF53098">
    <property type="entry name" value="Ribonuclease H-like"/>
    <property type="match status" value="1"/>
</dbReference>
<protein>
    <recommendedName>
        <fullName evidence="2">HAT C-terminal dimerisation domain-containing protein</fullName>
    </recommendedName>
</protein>
<accession>A0A9P4S211</accession>